<dbReference type="InterPro" id="IPR014718">
    <property type="entry name" value="GH-type_carb-bd"/>
</dbReference>
<dbReference type="GO" id="GO:0005975">
    <property type="term" value="P:carbohydrate metabolic process"/>
    <property type="evidence" value="ECO:0007669"/>
    <property type="project" value="InterPro"/>
</dbReference>
<comment type="cofactor">
    <cofactor evidence="1">
        <name>Ca(2+)</name>
        <dbReference type="ChEBI" id="CHEBI:29108"/>
    </cofactor>
</comment>
<dbReference type="EC" id="3.2.1.-" evidence="7"/>
<evidence type="ECO:0000313" key="8">
    <source>
        <dbReference type="Proteomes" id="UP000823661"/>
    </source>
</evidence>
<evidence type="ECO:0000256" key="1">
    <source>
        <dbReference type="ARBA" id="ARBA00001913"/>
    </source>
</evidence>
<dbReference type="Proteomes" id="UP000823661">
    <property type="component" value="Unassembled WGS sequence"/>
</dbReference>
<dbReference type="Gene3D" id="1.20.1050.60">
    <property type="entry name" value="alpha-1,2-mannosidase"/>
    <property type="match status" value="1"/>
</dbReference>
<dbReference type="Gene3D" id="3.30.2080.10">
    <property type="entry name" value="GH92 mannosidase domain"/>
    <property type="match status" value="1"/>
</dbReference>
<dbReference type="SUPFAM" id="SSF48208">
    <property type="entry name" value="Six-hairpin glycosidases"/>
    <property type="match status" value="1"/>
</dbReference>
<keyword evidence="7" id="KW-0378">Hydrolase</keyword>
<comment type="caution">
    <text evidence="7">The sequence shown here is derived from an EMBL/GenBank/DDBJ whole genome shotgun (WGS) entry which is preliminary data.</text>
</comment>
<dbReference type="InterPro" id="IPR008928">
    <property type="entry name" value="6-hairpin_glycosidase_sf"/>
</dbReference>
<dbReference type="PANTHER" id="PTHR12143:SF39">
    <property type="entry name" value="SECRETED PROTEIN"/>
    <property type="match status" value="1"/>
</dbReference>
<dbReference type="Gene3D" id="1.20.1610.10">
    <property type="entry name" value="alpha-1,2-mannosidases domains"/>
    <property type="match status" value="1"/>
</dbReference>
<dbReference type="GO" id="GO:0030246">
    <property type="term" value="F:carbohydrate binding"/>
    <property type="evidence" value="ECO:0007669"/>
    <property type="project" value="InterPro"/>
</dbReference>
<name>A0A9D9EVY4_9BACT</name>
<evidence type="ECO:0000256" key="2">
    <source>
        <dbReference type="ARBA" id="ARBA00011245"/>
    </source>
</evidence>
<dbReference type="InterPro" id="IPR050883">
    <property type="entry name" value="PNGase"/>
</dbReference>
<feature type="signal peptide" evidence="4">
    <location>
        <begin position="1"/>
        <end position="20"/>
    </location>
</feature>
<dbReference type="InterPro" id="IPR012939">
    <property type="entry name" value="Glyco_hydro_92"/>
</dbReference>
<proteinExistence type="predicted"/>
<dbReference type="AlphaFoldDB" id="A0A9D9EVY4"/>
<accession>A0A9D9EVY4</accession>
<dbReference type="Pfam" id="PF17678">
    <property type="entry name" value="Glyco_hydro_92N"/>
    <property type="match status" value="1"/>
</dbReference>
<dbReference type="EMBL" id="JADIMI010000067">
    <property type="protein sequence ID" value="MBO8452615.1"/>
    <property type="molecule type" value="Genomic_DNA"/>
</dbReference>
<evidence type="ECO:0000256" key="3">
    <source>
        <dbReference type="ARBA" id="ARBA00022837"/>
    </source>
</evidence>
<dbReference type="InterPro" id="IPR041371">
    <property type="entry name" value="GH92_N"/>
</dbReference>
<feature type="chain" id="PRO_5038593468" evidence="4">
    <location>
        <begin position="21"/>
        <end position="790"/>
    </location>
</feature>
<gene>
    <name evidence="7" type="ORF">IAC06_07015</name>
</gene>
<dbReference type="GO" id="GO:0000224">
    <property type="term" value="F:peptide-N4-(N-acetyl-beta-glucosaminyl)asparagine amidase activity"/>
    <property type="evidence" value="ECO:0007669"/>
    <property type="project" value="TreeGrafter"/>
</dbReference>
<comment type="subunit">
    <text evidence="2">Monomer.</text>
</comment>
<dbReference type="Gene3D" id="2.70.98.10">
    <property type="match status" value="1"/>
</dbReference>
<reference evidence="7" key="2">
    <citation type="journal article" date="2021" name="PeerJ">
        <title>Extensive microbial diversity within the chicken gut microbiome revealed by metagenomics and culture.</title>
        <authorList>
            <person name="Gilroy R."/>
            <person name="Ravi A."/>
            <person name="Getino M."/>
            <person name="Pursley I."/>
            <person name="Horton D.L."/>
            <person name="Alikhan N.F."/>
            <person name="Baker D."/>
            <person name="Gharbi K."/>
            <person name="Hall N."/>
            <person name="Watson M."/>
            <person name="Adriaenssens E.M."/>
            <person name="Foster-Nyarko E."/>
            <person name="Jarju S."/>
            <person name="Secka A."/>
            <person name="Antonio M."/>
            <person name="Oren A."/>
            <person name="Chaudhuri R.R."/>
            <person name="La Ragione R."/>
            <person name="Hildebrand F."/>
            <person name="Pallen M.J."/>
        </authorList>
    </citation>
    <scope>NUCLEOTIDE SEQUENCE</scope>
    <source>
        <strain evidence="7">B1-20833</strain>
    </source>
</reference>
<dbReference type="NCBIfam" id="TIGR01180">
    <property type="entry name" value="aman2_put"/>
    <property type="match status" value="1"/>
</dbReference>
<dbReference type="GO" id="GO:0005829">
    <property type="term" value="C:cytosol"/>
    <property type="evidence" value="ECO:0007669"/>
    <property type="project" value="TreeGrafter"/>
</dbReference>
<evidence type="ECO:0000259" key="5">
    <source>
        <dbReference type="Pfam" id="PF07971"/>
    </source>
</evidence>
<keyword evidence="7" id="KW-0326">Glycosidase</keyword>
<reference evidence="7" key="1">
    <citation type="submission" date="2020-10" db="EMBL/GenBank/DDBJ databases">
        <authorList>
            <person name="Gilroy R."/>
        </authorList>
    </citation>
    <scope>NUCLEOTIDE SEQUENCE</scope>
    <source>
        <strain evidence="7">B1-20833</strain>
    </source>
</reference>
<dbReference type="PANTHER" id="PTHR12143">
    <property type="entry name" value="PEPTIDE N-GLYCANASE PNGASE -RELATED"/>
    <property type="match status" value="1"/>
</dbReference>
<keyword evidence="3" id="KW-0106">Calcium</keyword>
<feature type="domain" description="Glycosyl hydrolase family 92 N-terminal" evidence="6">
    <location>
        <begin position="29"/>
        <end position="272"/>
    </location>
</feature>
<organism evidence="7 8">
    <name type="scientific">Candidatus Cryptobacteroides intestinavium</name>
    <dbReference type="NCBI Taxonomy" id="2840766"/>
    <lineage>
        <taxon>Bacteria</taxon>
        <taxon>Pseudomonadati</taxon>
        <taxon>Bacteroidota</taxon>
        <taxon>Bacteroidia</taxon>
        <taxon>Bacteroidales</taxon>
        <taxon>Candidatus Cryptobacteroides</taxon>
    </lineage>
</organism>
<dbReference type="GO" id="GO:0016798">
    <property type="term" value="F:hydrolase activity, acting on glycosyl bonds"/>
    <property type="evidence" value="ECO:0007669"/>
    <property type="project" value="UniProtKB-KW"/>
</dbReference>
<dbReference type="Pfam" id="PF07971">
    <property type="entry name" value="Glyco_hydro_92"/>
    <property type="match status" value="1"/>
</dbReference>
<protein>
    <submittedName>
        <fullName evidence="7">GH92 family glycosyl hydrolase</fullName>
        <ecNumber evidence="7">3.2.1.-</ecNumber>
    </submittedName>
</protein>
<dbReference type="GO" id="GO:0006516">
    <property type="term" value="P:glycoprotein catabolic process"/>
    <property type="evidence" value="ECO:0007669"/>
    <property type="project" value="TreeGrafter"/>
</dbReference>
<dbReference type="InterPro" id="IPR005887">
    <property type="entry name" value="GH92_a_mannosidase_put"/>
</dbReference>
<dbReference type="PROSITE" id="PS51257">
    <property type="entry name" value="PROKAR_LIPOPROTEIN"/>
    <property type="match status" value="1"/>
</dbReference>
<feature type="domain" description="Glycosyl hydrolase family 92" evidence="5">
    <location>
        <begin position="278"/>
        <end position="773"/>
    </location>
</feature>
<evidence type="ECO:0000259" key="6">
    <source>
        <dbReference type="Pfam" id="PF17678"/>
    </source>
</evidence>
<evidence type="ECO:0000256" key="4">
    <source>
        <dbReference type="SAM" id="SignalP"/>
    </source>
</evidence>
<keyword evidence="4" id="KW-0732">Signal</keyword>
<evidence type="ECO:0000313" key="7">
    <source>
        <dbReference type="EMBL" id="MBO8452615.1"/>
    </source>
</evidence>
<sequence>MKAIFVLTAAVLSFAGCSGAGDTADLIHYADPNIGTVHSRWFFYTPAAEPFGLAKLGASTNGTYGNAQGWEAVGYDGTHTSIDGFPCLHEFQVGGISLMPVTGGLKTVPGTLEDPDSGFRSRFDHADECAWPGYYSVLLKDYGIRTELTATARTGFQRYTFPESDSARIIFNIGNRQGESGNVKDAYIKYDGKNTVEGYVVTEPEYIKKYQAGASLPMYFYAVIDTAPESADVFFQGGQPERSSEIRGAGAMMALNYATSEGQRITVKIGLSYTSIENARQNMVAEAENATFDEVRKATETKWNDALGRIRVYGGTEDSRIKFYTGLYHALLGRGLASDVNGAYPRNDGTVGQIPLDRSGKPLHSHYNTDAVWGAYWNLETLWALAYPEYYNDFINSQMLVYNETGWLGDGIANSRYVSGVGTNMTSIAFVGAYNSGIRNFDVEKAYQAALKNETESRDRLEGAGKLDVGQFVERGWVPYIAGDNFSMPSDGSQFSASHTLEYSFSSYAVAQWAKALGYEADYRRLMELSRGWEKLFDEKTGFIHPRDEDGNFIDSFNPYEPWRGFQEGNAMQYTFFVPHDPYGLIEKVGKDEFNHRLDSIFVEARKSVFGGGKVTYAFSGLQSPYNHGNQPCLHIPWLFNFSGRPYLTQKWTRLICDEFYGTDAEHGYGYGQDEDQGQLGAWYVLAAVGLFDVQGGASLEPTFQIGSPQFDRIEIALDPMNASAKKFVIEVEGNSPEAMYVQSATLDGSPLDRNWLYRSEVYDGGTLRLTMGTTPSEDWGAAAPPPYTR</sequence>